<dbReference type="InterPro" id="IPR013783">
    <property type="entry name" value="Ig-like_fold"/>
</dbReference>
<keyword evidence="3" id="KW-1015">Disulfide bond</keyword>
<dbReference type="GeneID" id="20250492"/>
<keyword evidence="1" id="KW-0732">Signal</keyword>
<feature type="compositionally biased region" description="Basic and acidic residues" evidence="5">
    <location>
        <begin position="542"/>
        <end position="565"/>
    </location>
</feature>
<feature type="domain" description="Ig-like" evidence="7">
    <location>
        <begin position="30"/>
        <end position="109"/>
    </location>
</feature>
<keyword evidence="6" id="KW-0472">Membrane</keyword>
<feature type="transmembrane region" description="Helical" evidence="6">
    <location>
        <begin position="440"/>
        <end position="464"/>
    </location>
</feature>
<sequence length="589" mass="66718">MGREIGFNFGKKRRNKYTSGKITKYHGVEPEVIRIKPSSVITEKIGNSLTVTCSVECKPDCTVSWKKSESLLENNNELKFPNLTRLNDGEYTCHAENEYGSSDEDLTIHIHYKPILVSEKLKDMKFKELRIKELSNVNITLEIDSNPEPDITWIKSGKILPDNDTTMMLSGPVVRQVTNINKYMYNSVYKIIQAQCTDMANYSARISNQYGEISSSAFHLKVSCKPRIEDGEYFKTEFAPELGETIDINMRVIAYPAPVISTIYHNGSVIPISVFNITHYTPSDYLTVFTITKHVQTLNDLGIYHVELSNDEDRVNITVHFKDKGSPSTPQDLRVSEIKALSILLQWTSTFNGGEKQTFSVWYKHLYGNWTFYNQTYHDPGEGSTVKAEIKGLRDLTAYMFQVRAKNKYGMSDFTPSLPVTTIELTKTPVENAGMSTADIGMWAGISIALVVLIIAVIIAIFFIRRKYQEKKKDKFFKEIRDAGDPMMPGQFLELSNKENHLYEEILEHRLSRAGSPSTNSNGTSSHERKPAPTSAPPKPPRTFEEPTPKKPEPIWKPVEKKAPKVNENTLHLAVARKSLKPVTNKGQL</sequence>
<dbReference type="KEGG" id="lgi:LOTGIDRAFT_237566"/>
<dbReference type="RefSeq" id="XP_009045623.1">
    <property type="nucleotide sequence ID" value="XM_009047375.1"/>
</dbReference>
<dbReference type="CDD" id="cd00063">
    <property type="entry name" value="FN3"/>
    <property type="match status" value="1"/>
</dbReference>
<dbReference type="InterPro" id="IPR007110">
    <property type="entry name" value="Ig-like_dom"/>
</dbReference>
<dbReference type="STRING" id="225164.V4AHV3"/>
<dbReference type="OMA" id="VNENTEH"/>
<dbReference type="InterPro" id="IPR051170">
    <property type="entry name" value="Neural/epithelial_adhesion"/>
</dbReference>
<dbReference type="PROSITE" id="PS50835">
    <property type="entry name" value="IG_LIKE"/>
    <property type="match status" value="1"/>
</dbReference>
<proteinExistence type="predicted"/>
<evidence type="ECO:0000256" key="5">
    <source>
        <dbReference type="SAM" id="MobiDB-lite"/>
    </source>
</evidence>
<evidence type="ECO:0000256" key="2">
    <source>
        <dbReference type="ARBA" id="ARBA00022737"/>
    </source>
</evidence>
<evidence type="ECO:0000259" key="7">
    <source>
        <dbReference type="PROSITE" id="PS50835"/>
    </source>
</evidence>
<dbReference type="OrthoDB" id="6108751at2759"/>
<dbReference type="SMART" id="SM00060">
    <property type="entry name" value="FN3"/>
    <property type="match status" value="1"/>
</dbReference>
<dbReference type="Gene3D" id="2.60.40.10">
    <property type="entry name" value="Immunoglobulins"/>
    <property type="match status" value="3"/>
</dbReference>
<dbReference type="SMART" id="SM00409">
    <property type="entry name" value="IG"/>
    <property type="match status" value="2"/>
</dbReference>
<dbReference type="PROSITE" id="PS50853">
    <property type="entry name" value="FN3"/>
    <property type="match status" value="1"/>
</dbReference>
<dbReference type="InterPro" id="IPR003961">
    <property type="entry name" value="FN3_dom"/>
</dbReference>
<keyword evidence="10" id="KW-1185">Reference proteome</keyword>
<dbReference type="HOGENOM" id="CLU_463288_0_0_1"/>
<organism evidence="9 10">
    <name type="scientific">Lottia gigantea</name>
    <name type="common">Giant owl limpet</name>
    <dbReference type="NCBI Taxonomy" id="225164"/>
    <lineage>
        <taxon>Eukaryota</taxon>
        <taxon>Metazoa</taxon>
        <taxon>Spiralia</taxon>
        <taxon>Lophotrochozoa</taxon>
        <taxon>Mollusca</taxon>
        <taxon>Gastropoda</taxon>
        <taxon>Patellogastropoda</taxon>
        <taxon>Lottioidea</taxon>
        <taxon>Lottiidae</taxon>
        <taxon>Lottia</taxon>
    </lineage>
</organism>
<evidence type="ECO:0008006" key="11">
    <source>
        <dbReference type="Google" id="ProtNLM"/>
    </source>
</evidence>
<dbReference type="InterPro" id="IPR003599">
    <property type="entry name" value="Ig_sub"/>
</dbReference>
<evidence type="ECO:0000256" key="4">
    <source>
        <dbReference type="ARBA" id="ARBA00023319"/>
    </source>
</evidence>
<protein>
    <recommendedName>
        <fullName evidence="11">Ig-like domain-containing protein</fullName>
    </recommendedName>
</protein>
<dbReference type="PANTHER" id="PTHR12231:SF253">
    <property type="entry name" value="DPR-INTERACTING PROTEIN ETA, ISOFORM B-RELATED"/>
    <property type="match status" value="1"/>
</dbReference>
<dbReference type="Proteomes" id="UP000030746">
    <property type="component" value="Unassembled WGS sequence"/>
</dbReference>
<keyword evidence="6" id="KW-1133">Transmembrane helix</keyword>
<dbReference type="Pfam" id="PF00041">
    <property type="entry name" value="fn3"/>
    <property type="match status" value="1"/>
</dbReference>
<keyword evidence="2" id="KW-0677">Repeat</keyword>
<dbReference type="SUPFAM" id="SSF48726">
    <property type="entry name" value="Immunoglobulin"/>
    <property type="match status" value="2"/>
</dbReference>
<dbReference type="AlphaFoldDB" id="V4AHV3"/>
<dbReference type="InterPro" id="IPR036179">
    <property type="entry name" value="Ig-like_dom_sf"/>
</dbReference>
<gene>
    <name evidence="9" type="ORF">LOTGIDRAFT_237566</name>
</gene>
<evidence type="ECO:0000313" key="10">
    <source>
        <dbReference type="Proteomes" id="UP000030746"/>
    </source>
</evidence>
<keyword evidence="6" id="KW-0812">Transmembrane</keyword>
<evidence type="ECO:0000313" key="9">
    <source>
        <dbReference type="EMBL" id="ESP03649.1"/>
    </source>
</evidence>
<feature type="region of interest" description="Disordered" evidence="5">
    <location>
        <begin position="510"/>
        <end position="570"/>
    </location>
</feature>
<accession>V4AHV3</accession>
<dbReference type="PANTHER" id="PTHR12231">
    <property type="entry name" value="CTX-RELATED TYPE I TRANSMEMBRANE PROTEIN"/>
    <property type="match status" value="1"/>
</dbReference>
<evidence type="ECO:0000256" key="3">
    <source>
        <dbReference type="ARBA" id="ARBA00023157"/>
    </source>
</evidence>
<dbReference type="Pfam" id="PF07679">
    <property type="entry name" value="I-set"/>
    <property type="match status" value="2"/>
</dbReference>
<dbReference type="InterPro" id="IPR036116">
    <property type="entry name" value="FN3_sf"/>
</dbReference>
<keyword evidence="4" id="KW-0393">Immunoglobulin domain</keyword>
<name>V4AHV3_LOTGI</name>
<dbReference type="CTD" id="20250492"/>
<dbReference type="SUPFAM" id="SSF49265">
    <property type="entry name" value="Fibronectin type III"/>
    <property type="match status" value="1"/>
</dbReference>
<feature type="domain" description="Fibronectin type-III" evidence="8">
    <location>
        <begin position="329"/>
        <end position="425"/>
    </location>
</feature>
<dbReference type="InterPro" id="IPR003598">
    <property type="entry name" value="Ig_sub2"/>
</dbReference>
<evidence type="ECO:0000259" key="8">
    <source>
        <dbReference type="PROSITE" id="PS50853"/>
    </source>
</evidence>
<dbReference type="EMBL" id="KB199929">
    <property type="protein sequence ID" value="ESP03649.1"/>
    <property type="molecule type" value="Genomic_DNA"/>
</dbReference>
<evidence type="ECO:0000256" key="6">
    <source>
        <dbReference type="SAM" id="Phobius"/>
    </source>
</evidence>
<dbReference type="InterPro" id="IPR013098">
    <property type="entry name" value="Ig_I-set"/>
</dbReference>
<feature type="compositionally biased region" description="Low complexity" evidence="5">
    <location>
        <begin position="515"/>
        <end position="525"/>
    </location>
</feature>
<evidence type="ECO:0000256" key="1">
    <source>
        <dbReference type="ARBA" id="ARBA00022729"/>
    </source>
</evidence>
<dbReference type="SMART" id="SM00408">
    <property type="entry name" value="IGc2"/>
    <property type="match status" value="2"/>
</dbReference>
<reference evidence="9 10" key="1">
    <citation type="journal article" date="2013" name="Nature">
        <title>Insights into bilaterian evolution from three spiralian genomes.</title>
        <authorList>
            <person name="Simakov O."/>
            <person name="Marletaz F."/>
            <person name="Cho S.J."/>
            <person name="Edsinger-Gonzales E."/>
            <person name="Havlak P."/>
            <person name="Hellsten U."/>
            <person name="Kuo D.H."/>
            <person name="Larsson T."/>
            <person name="Lv J."/>
            <person name="Arendt D."/>
            <person name="Savage R."/>
            <person name="Osoegawa K."/>
            <person name="de Jong P."/>
            <person name="Grimwood J."/>
            <person name="Chapman J.A."/>
            <person name="Shapiro H."/>
            <person name="Aerts A."/>
            <person name="Otillar R.P."/>
            <person name="Terry A.Y."/>
            <person name="Boore J.L."/>
            <person name="Grigoriev I.V."/>
            <person name="Lindberg D.R."/>
            <person name="Seaver E.C."/>
            <person name="Weisblat D.A."/>
            <person name="Putnam N.H."/>
            <person name="Rokhsar D.S."/>
        </authorList>
    </citation>
    <scope>NUCLEOTIDE SEQUENCE [LARGE SCALE GENOMIC DNA]</scope>
</reference>